<dbReference type="EMBL" id="WIGM01000417">
    <property type="protein sequence ID" value="KAF6825878.1"/>
    <property type="molecule type" value="Genomic_DNA"/>
</dbReference>
<evidence type="ECO:0000313" key="1">
    <source>
        <dbReference type="EMBL" id="KAF6825878.1"/>
    </source>
</evidence>
<organism evidence="1 2">
    <name type="scientific">Colletotrichum musicola</name>
    <dbReference type="NCBI Taxonomy" id="2175873"/>
    <lineage>
        <taxon>Eukaryota</taxon>
        <taxon>Fungi</taxon>
        <taxon>Dikarya</taxon>
        <taxon>Ascomycota</taxon>
        <taxon>Pezizomycotina</taxon>
        <taxon>Sordariomycetes</taxon>
        <taxon>Hypocreomycetidae</taxon>
        <taxon>Glomerellales</taxon>
        <taxon>Glomerellaceae</taxon>
        <taxon>Colletotrichum</taxon>
        <taxon>Colletotrichum orchidearum species complex</taxon>
    </lineage>
</organism>
<proteinExistence type="predicted"/>
<keyword evidence="2" id="KW-1185">Reference proteome</keyword>
<dbReference type="Proteomes" id="UP000639643">
    <property type="component" value="Unassembled WGS sequence"/>
</dbReference>
<dbReference type="OrthoDB" id="4358152at2759"/>
<dbReference type="AlphaFoldDB" id="A0A8H6K7M0"/>
<gene>
    <name evidence="1" type="ORF">CMUS01_09660</name>
</gene>
<evidence type="ECO:0000313" key="2">
    <source>
        <dbReference type="Proteomes" id="UP000639643"/>
    </source>
</evidence>
<accession>A0A8H6K7M0</accession>
<evidence type="ECO:0008006" key="3">
    <source>
        <dbReference type="Google" id="ProtNLM"/>
    </source>
</evidence>
<protein>
    <recommendedName>
        <fullName evidence="3">F-box domain-containing protein</fullName>
    </recommendedName>
</protein>
<reference evidence="1" key="1">
    <citation type="journal article" date="2020" name="Phytopathology">
        <title>Genome Sequence Resources of Colletotrichum truncatum, C. plurivorum, C. musicola, and C. sojae: Four Species Pathogenic to Soybean (Glycine max).</title>
        <authorList>
            <person name="Rogerio F."/>
            <person name="Boufleur T.R."/>
            <person name="Ciampi-Guillardi M."/>
            <person name="Sukno S.A."/>
            <person name="Thon M.R."/>
            <person name="Massola Junior N.S."/>
            <person name="Baroncelli R."/>
        </authorList>
    </citation>
    <scope>NUCLEOTIDE SEQUENCE</scope>
    <source>
        <strain evidence="1">LFN0074</strain>
    </source>
</reference>
<sequence length="529" mass="62718">MASKPRLATFDDLPPELVMRIFSHFNDLPTIDRLTLASANACRVFNAYGPGILHRILNDTTYPEILHIMRRVALVRRSTPADPPEETMDQFLRRQVMSRQRLYTRRVVHVMYHWSREKLTFRNLLRHGLDEGCADHAFSAREFLVLARRTATRVEKCLERASERYLAATPTRPAGEVCYGMMPWDERFEGERFAPPPGRPFAWIEIQRMWRGFWRLQLLEIELAETEGRLGWRDYLPPRKSLEERYFDWMKRSDWGGEYQELRMADEFVKETTGPSRRAGSNDYTATAGGANAAMRGKELLYTNGIARRRPWGYRWWEHPWWVPEDYLKNHSPGWQICNRLTAAPGSPLKFVPMQELRKLGVFVWDHDRLEAMGLLRGVEWRPGRFPMNTRDTSCHVFAWRSYLDEEVLRAADSKAKEEWETFRRERRSRMELDSYHSDILGVDWIIFVRDQGYRHGAELEAFRRERLSRAELDSDHSDIVGADWMTFVRDQRYRNGAQLEEPDWIRKARVAVWGTWCERYAEYLNRNT</sequence>
<comment type="caution">
    <text evidence="1">The sequence shown here is derived from an EMBL/GenBank/DDBJ whole genome shotgun (WGS) entry which is preliminary data.</text>
</comment>
<name>A0A8H6K7M0_9PEZI</name>